<sequence length="342" mass="37660">MDNPNPAPSVPFTHPWIEGSIMATRGLGRASAQHTHHLTEERQGKFHYTMGPYSEPVLDISPGDRIVIETRDAFEGALRNESDKPSQLLRMPFLNPQNGPIMVEGAEKGDTVAVYIESMVPRGQNPRGTCCMIEEFGGLTGTAYTAMLNDPLPEIVRKIDLDEQHVYWSDRVTLPYKPHIGTLSCSPEIDSINSLTPDNHGGNMDLPDMGPGSVTYLPVRSPGARLFIGDAHACQGDGEVCGVAVEYAATVTIRVDLIKGWTIDWPRLETADMIMAIGSARPLEDATRIAYRELIRWMVAEFGFDKWDAYMLLSQCGIVRLGNFVDPKYSVAAAVRKTILSA</sequence>
<dbReference type="GO" id="GO:0016811">
    <property type="term" value="F:hydrolase activity, acting on carbon-nitrogen (but not peptide) bonds, in linear amides"/>
    <property type="evidence" value="ECO:0007669"/>
    <property type="project" value="InterPro"/>
</dbReference>
<comment type="caution">
    <text evidence="1">The sequence shown here is derived from an EMBL/GenBank/DDBJ whole genome shotgun (WGS) entry which is preliminary data.</text>
</comment>
<dbReference type="Pfam" id="PF03069">
    <property type="entry name" value="FmdA_AmdA"/>
    <property type="match status" value="2"/>
</dbReference>
<dbReference type="AlphaFoldDB" id="A0A5A9GKI9"/>
<evidence type="ECO:0000313" key="2">
    <source>
        <dbReference type="Proteomes" id="UP000324927"/>
    </source>
</evidence>
<dbReference type="Proteomes" id="UP000324927">
    <property type="component" value="Unassembled WGS sequence"/>
</dbReference>
<dbReference type="OrthoDB" id="9785236at2"/>
<reference evidence="1 2" key="1">
    <citation type="submission" date="2019-08" db="EMBL/GenBank/DDBJ databases">
        <authorList>
            <person name="Grouzdev D."/>
            <person name="Tikhonova E."/>
            <person name="Kravchenko I."/>
        </authorList>
    </citation>
    <scope>NUCLEOTIDE SEQUENCE [LARGE SCALE GENOMIC DNA]</scope>
    <source>
        <strain evidence="1 2">59b</strain>
    </source>
</reference>
<protein>
    <submittedName>
        <fullName evidence="1">Acetamidase</fullName>
    </submittedName>
</protein>
<dbReference type="PANTHER" id="PTHR31891:SF1">
    <property type="entry name" value="FORMAMIDASE C869.04-RELATED"/>
    <property type="match status" value="1"/>
</dbReference>
<dbReference type="SUPFAM" id="SSF141130">
    <property type="entry name" value="Acetamidase/Formamidase-like"/>
    <property type="match status" value="1"/>
</dbReference>
<accession>A0A5A9GKI9</accession>
<proteinExistence type="predicted"/>
<dbReference type="RefSeq" id="WP_149232673.1">
    <property type="nucleotide sequence ID" value="NZ_JALJXJ010000010.1"/>
</dbReference>
<dbReference type="Gene3D" id="3.10.28.20">
    <property type="entry name" value="Acetamidase/Formamidase-like domains"/>
    <property type="match status" value="1"/>
</dbReference>
<organism evidence="1 2">
    <name type="scientific">Azospirillum lipoferum</name>
    <dbReference type="NCBI Taxonomy" id="193"/>
    <lineage>
        <taxon>Bacteria</taxon>
        <taxon>Pseudomonadati</taxon>
        <taxon>Pseudomonadota</taxon>
        <taxon>Alphaproteobacteria</taxon>
        <taxon>Rhodospirillales</taxon>
        <taxon>Azospirillaceae</taxon>
        <taxon>Azospirillum</taxon>
    </lineage>
</organism>
<dbReference type="PANTHER" id="PTHR31891">
    <property type="entry name" value="FORMAMIDASE C869.04-RELATED"/>
    <property type="match status" value="1"/>
</dbReference>
<evidence type="ECO:0000313" key="1">
    <source>
        <dbReference type="EMBL" id="KAA0594916.1"/>
    </source>
</evidence>
<dbReference type="EMBL" id="VTTN01000007">
    <property type="protein sequence ID" value="KAA0594916.1"/>
    <property type="molecule type" value="Genomic_DNA"/>
</dbReference>
<keyword evidence="2" id="KW-1185">Reference proteome</keyword>
<name>A0A5A9GKI9_AZOLI</name>
<dbReference type="InterPro" id="IPR004304">
    <property type="entry name" value="FmdA_AmdA"/>
</dbReference>
<dbReference type="Gene3D" id="2.60.120.580">
    <property type="entry name" value="Acetamidase/Formamidase-like domains"/>
    <property type="match status" value="1"/>
</dbReference>
<gene>
    <name evidence="1" type="ORF">FZ942_19120</name>
</gene>